<dbReference type="InterPro" id="IPR050493">
    <property type="entry name" value="FAD-dep_Monooxygenase_BioMet"/>
</dbReference>
<dbReference type="Proteomes" id="UP001054811">
    <property type="component" value="Chromosome"/>
</dbReference>
<accession>A0ABY5NI27</accession>
<dbReference type="PANTHER" id="PTHR13789:SF309">
    <property type="entry name" value="PUTATIVE (AFU_ORTHOLOGUE AFUA_6G14510)-RELATED"/>
    <property type="match status" value="1"/>
</dbReference>
<evidence type="ECO:0000256" key="1">
    <source>
        <dbReference type="ARBA" id="ARBA00023002"/>
    </source>
</evidence>
<keyword evidence="5" id="KW-1185">Reference proteome</keyword>
<keyword evidence="1" id="KW-0560">Oxidoreductase</keyword>
<dbReference type="PRINTS" id="PR00420">
    <property type="entry name" value="RNGMNOXGNASE"/>
</dbReference>
<dbReference type="Gene3D" id="3.50.50.60">
    <property type="entry name" value="FAD/NAD(P)-binding domain"/>
    <property type="match status" value="1"/>
</dbReference>
<dbReference type="Pfam" id="PF01494">
    <property type="entry name" value="FAD_binding_3"/>
    <property type="match status" value="1"/>
</dbReference>
<organism evidence="4 5">
    <name type="scientific">Microbacterium elymi</name>
    <dbReference type="NCBI Taxonomy" id="2909587"/>
    <lineage>
        <taxon>Bacteria</taxon>
        <taxon>Bacillati</taxon>
        <taxon>Actinomycetota</taxon>
        <taxon>Actinomycetes</taxon>
        <taxon>Micrococcales</taxon>
        <taxon>Microbacteriaceae</taxon>
        <taxon>Microbacterium</taxon>
    </lineage>
</organism>
<name>A0ABY5NI27_9MICO</name>
<dbReference type="EMBL" id="CP091139">
    <property type="protein sequence ID" value="UUT34786.1"/>
    <property type="molecule type" value="Genomic_DNA"/>
</dbReference>
<sequence>MSRPGVRRVLVVGGGFSGLSAAIMLVRAGIDVDLIERSPQWRMDGTGISAGAATLRALHTVGVLDAFLAHGYAADGTDVRTPDGHRIAGFSTPRLVSPEVPGNGAIMRPALGAILVDAAARAGVSMRLGTTVSDLDDDAADGVQVTISDGGRARYDLVVAADGLQSRTRARLFPDAPRPSFSGQGAWRAVVPRPPQIECTTVWVGAAHKVGVNPVSAEEMYLFVNENRADNDHVADDDLVPRLAHTARADHRSGDPRGARAHRR</sequence>
<proteinExistence type="predicted"/>
<dbReference type="SUPFAM" id="SSF51905">
    <property type="entry name" value="FAD/NAD(P)-binding domain"/>
    <property type="match status" value="1"/>
</dbReference>
<gene>
    <name evidence="4" type="ORF">L2X98_30510</name>
</gene>
<dbReference type="PANTHER" id="PTHR13789">
    <property type="entry name" value="MONOOXYGENASE"/>
    <property type="match status" value="1"/>
</dbReference>
<dbReference type="InterPro" id="IPR036188">
    <property type="entry name" value="FAD/NAD-bd_sf"/>
</dbReference>
<feature type="domain" description="FAD-binding" evidence="3">
    <location>
        <begin position="8"/>
        <end position="247"/>
    </location>
</feature>
<keyword evidence="2 4" id="KW-0503">Monooxygenase</keyword>
<dbReference type="RefSeq" id="WP_259611312.1">
    <property type="nucleotide sequence ID" value="NZ_CP091139.2"/>
</dbReference>
<evidence type="ECO:0000313" key="4">
    <source>
        <dbReference type="EMBL" id="UUT34786.1"/>
    </source>
</evidence>
<reference evidence="4" key="1">
    <citation type="submission" date="2022-01" db="EMBL/GenBank/DDBJ databases">
        <title>Microbacterium eymi and Microbacterium rhizovicinus sp. nov., isolated from the rhizospheric soil of Elymus tsukushiensis, a plant native to the Dokdo Islands, Republic of Korea.</title>
        <authorList>
            <person name="Hwang Y.J."/>
        </authorList>
    </citation>
    <scope>NUCLEOTIDE SEQUENCE</scope>
    <source>
        <strain evidence="4">KUDC0405</strain>
    </source>
</reference>
<evidence type="ECO:0000259" key="3">
    <source>
        <dbReference type="Pfam" id="PF01494"/>
    </source>
</evidence>
<dbReference type="InterPro" id="IPR002938">
    <property type="entry name" value="FAD-bd"/>
</dbReference>
<dbReference type="GO" id="GO:0004497">
    <property type="term" value="F:monooxygenase activity"/>
    <property type="evidence" value="ECO:0007669"/>
    <property type="project" value="UniProtKB-KW"/>
</dbReference>
<evidence type="ECO:0000313" key="5">
    <source>
        <dbReference type="Proteomes" id="UP001054811"/>
    </source>
</evidence>
<protein>
    <submittedName>
        <fullName evidence="4">FAD-dependent monooxygenase</fullName>
    </submittedName>
</protein>
<evidence type="ECO:0000256" key="2">
    <source>
        <dbReference type="ARBA" id="ARBA00023033"/>
    </source>
</evidence>